<dbReference type="GO" id="GO:0016779">
    <property type="term" value="F:nucleotidyltransferase activity"/>
    <property type="evidence" value="ECO:0007669"/>
    <property type="project" value="UniProtKB-KW"/>
</dbReference>
<evidence type="ECO:0000256" key="3">
    <source>
        <dbReference type="ARBA" id="ARBA00022694"/>
    </source>
</evidence>
<keyword evidence="7" id="KW-0460">Magnesium</keyword>
<dbReference type="Gene3D" id="3.30.460.10">
    <property type="entry name" value="Beta Polymerase, domain 2"/>
    <property type="match status" value="1"/>
</dbReference>
<dbReference type="Pfam" id="PF01743">
    <property type="entry name" value="PolyA_pol"/>
    <property type="match status" value="1"/>
</dbReference>
<keyword evidence="2 8" id="KW-0808">Transferase</keyword>
<dbReference type="GO" id="GO:0000166">
    <property type="term" value="F:nucleotide binding"/>
    <property type="evidence" value="ECO:0007669"/>
    <property type="project" value="UniProtKB-KW"/>
</dbReference>
<keyword evidence="12" id="KW-1185">Reference proteome</keyword>
<feature type="domain" description="tRNA nucleotidyltransferase/poly(A) polymerase RNA and SrmB- binding" evidence="10">
    <location>
        <begin position="185"/>
        <end position="241"/>
    </location>
</feature>
<keyword evidence="6" id="KW-0547">Nucleotide-binding</keyword>
<accession>A0A426RV66</accession>
<protein>
    <submittedName>
        <fullName evidence="11">CCA tRNA nucleotidyltransferase</fullName>
    </submittedName>
</protein>
<evidence type="ECO:0000256" key="2">
    <source>
        <dbReference type="ARBA" id="ARBA00022679"/>
    </source>
</evidence>
<dbReference type="Proteomes" id="UP000268553">
    <property type="component" value="Unassembled WGS sequence"/>
</dbReference>
<evidence type="ECO:0000259" key="9">
    <source>
        <dbReference type="Pfam" id="PF01743"/>
    </source>
</evidence>
<evidence type="ECO:0000256" key="6">
    <source>
        <dbReference type="ARBA" id="ARBA00022741"/>
    </source>
</evidence>
<keyword evidence="3" id="KW-0819">tRNA processing</keyword>
<evidence type="ECO:0000256" key="8">
    <source>
        <dbReference type="RuleBase" id="RU003953"/>
    </source>
</evidence>
<keyword evidence="5" id="KW-0479">Metal-binding</keyword>
<comment type="similarity">
    <text evidence="8">Belongs to the tRNA nucleotidyltransferase/poly(A) polymerase family.</text>
</comment>
<keyword evidence="8" id="KW-0694">RNA-binding</keyword>
<dbReference type="CDD" id="cd05398">
    <property type="entry name" value="NT_ClassII-CCAase"/>
    <property type="match status" value="1"/>
</dbReference>
<dbReference type="InterPro" id="IPR032828">
    <property type="entry name" value="PolyA_RNA-bd"/>
</dbReference>
<evidence type="ECO:0000256" key="5">
    <source>
        <dbReference type="ARBA" id="ARBA00022723"/>
    </source>
</evidence>
<dbReference type="PANTHER" id="PTHR46173">
    <property type="entry name" value="CCA TRNA NUCLEOTIDYLTRANSFERASE 1, MITOCHONDRIAL"/>
    <property type="match status" value="1"/>
</dbReference>
<keyword evidence="4" id="KW-0548">Nucleotidyltransferase</keyword>
<reference evidence="11 12" key="1">
    <citation type="submission" date="2018-12" db="EMBL/GenBank/DDBJ databases">
        <authorList>
            <person name="Kim S.-J."/>
            <person name="Jung G.-Y."/>
        </authorList>
    </citation>
    <scope>NUCLEOTIDE SEQUENCE [LARGE SCALE GENOMIC DNA]</scope>
    <source>
        <strain evidence="11 12">03SU3-P</strain>
    </source>
</reference>
<comment type="cofactor">
    <cofactor evidence="1">
        <name>Mg(2+)</name>
        <dbReference type="ChEBI" id="CHEBI:18420"/>
    </cofactor>
</comment>
<dbReference type="GO" id="GO:0008033">
    <property type="term" value="P:tRNA processing"/>
    <property type="evidence" value="ECO:0007669"/>
    <property type="project" value="UniProtKB-KW"/>
</dbReference>
<comment type="caution">
    <text evidence="11">The sequence shown here is derived from an EMBL/GenBank/DDBJ whole genome shotgun (WGS) entry which is preliminary data.</text>
</comment>
<proteinExistence type="inferred from homology"/>
<dbReference type="SUPFAM" id="SSF81301">
    <property type="entry name" value="Nucleotidyltransferase"/>
    <property type="match status" value="1"/>
</dbReference>
<dbReference type="PANTHER" id="PTHR46173:SF1">
    <property type="entry name" value="CCA TRNA NUCLEOTIDYLTRANSFERASE 1, MITOCHONDRIAL"/>
    <property type="match status" value="1"/>
</dbReference>
<dbReference type="GO" id="GO:0000049">
    <property type="term" value="F:tRNA binding"/>
    <property type="evidence" value="ECO:0007669"/>
    <property type="project" value="TreeGrafter"/>
</dbReference>
<dbReference type="AlphaFoldDB" id="A0A426RV66"/>
<dbReference type="InterPro" id="IPR002646">
    <property type="entry name" value="PolA_pol_head_dom"/>
</dbReference>
<gene>
    <name evidence="11" type="ORF">D7D48_05580</name>
</gene>
<evidence type="ECO:0000313" key="11">
    <source>
        <dbReference type="EMBL" id="RRQ52883.1"/>
    </source>
</evidence>
<dbReference type="InterPro" id="IPR050264">
    <property type="entry name" value="Bact_CCA-adding_enz_type3_sf"/>
</dbReference>
<evidence type="ECO:0000313" key="12">
    <source>
        <dbReference type="Proteomes" id="UP000268553"/>
    </source>
</evidence>
<organism evidence="11 12">
    <name type="scientific">Sphingorhabdus wooponensis</name>
    <dbReference type="NCBI Taxonomy" id="940136"/>
    <lineage>
        <taxon>Bacteria</taxon>
        <taxon>Pseudomonadati</taxon>
        <taxon>Pseudomonadota</taxon>
        <taxon>Alphaproteobacteria</taxon>
        <taxon>Sphingomonadales</taxon>
        <taxon>Sphingomonadaceae</taxon>
        <taxon>Sphingorhabdus</taxon>
    </lineage>
</organism>
<evidence type="ECO:0000256" key="1">
    <source>
        <dbReference type="ARBA" id="ARBA00001946"/>
    </source>
</evidence>
<evidence type="ECO:0000256" key="7">
    <source>
        <dbReference type="ARBA" id="ARBA00022842"/>
    </source>
</evidence>
<feature type="domain" description="Poly A polymerase head" evidence="9">
    <location>
        <begin position="32"/>
        <end position="153"/>
    </location>
</feature>
<evidence type="ECO:0000256" key="4">
    <source>
        <dbReference type="ARBA" id="ARBA00022695"/>
    </source>
</evidence>
<evidence type="ECO:0000259" key="10">
    <source>
        <dbReference type="Pfam" id="PF12627"/>
    </source>
</evidence>
<dbReference type="Gene3D" id="1.10.3090.10">
    <property type="entry name" value="cca-adding enzyme, domain 2"/>
    <property type="match status" value="1"/>
</dbReference>
<dbReference type="EMBL" id="RWJI01000001">
    <property type="protein sequence ID" value="RRQ52883.1"/>
    <property type="molecule type" value="Genomic_DNA"/>
</dbReference>
<name>A0A426RV66_9SPHN</name>
<dbReference type="GO" id="GO:0046872">
    <property type="term" value="F:metal ion binding"/>
    <property type="evidence" value="ECO:0007669"/>
    <property type="project" value="UniProtKB-KW"/>
</dbReference>
<dbReference type="SUPFAM" id="SSF81891">
    <property type="entry name" value="Poly A polymerase C-terminal region-like"/>
    <property type="match status" value="1"/>
</dbReference>
<sequence>MPVQLPDAEWQHNHGLKSVLAALDDVYGGPRYVGGAVRDTLLGLPVSDIDIATALLPDDVINRLEAAGIKAIPTGVEHGTVTAALAGKNYEITTLRRDVATDGRRATVAFSTDWQEDAARRDFTINALYVDPQSGEVFDYFDGLSDLEARRLRFIGDANQRIAEDFLRILRYFRFLARYGGGQIDAGAIEACANGAHGLTALSRERIAQELSRILGLKNPVASVDLMIQNGIFTPFLPELSKSAADHLKQLVQREAQFKQPVSLPARFLALLTRDIVATDKVAARLKLSNKMREGFGHRLRAGVPTPFNVRAIAYGADIDTARDAAMLYAVDEDVPECLAQLEQWDIPTLSIKGGELISMGLPPGPLVAKTLQAIDAAWIEQDFPDTARQREIAVQMVNAALAVDNQSN</sequence>
<dbReference type="OrthoDB" id="9805698at2"/>
<dbReference type="Pfam" id="PF12627">
    <property type="entry name" value="PolyA_pol_RNAbd"/>
    <property type="match status" value="1"/>
</dbReference>
<dbReference type="InterPro" id="IPR043519">
    <property type="entry name" value="NT_sf"/>
</dbReference>